<feature type="transmembrane region" description="Helical" evidence="1">
    <location>
        <begin position="96"/>
        <end position="121"/>
    </location>
</feature>
<protein>
    <submittedName>
        <fullName evidence="2">Uncharacterized protein DUF4233</fullName>
    </submittedName>
</protein>
<accession>A0A3N4YM48</accession>
<evidence type="ECO:0000256" key="1">
    <source>
        <dbReference type="SAM" id="Phobius"/>
    </source>
</evidence>
<evidence type="ECO:0000313" key="3">
    <source>
        <dbReference type="Proteomes" id="UP000280501"/>
    </source>
</evidence>
<dbReference type="InterPro" id="IPR025327">
    <property type="entry name" value="DUF4233"/>
</dbReference>
<name>A0A3N4YM48_9MICO</name>
<dbReference type="AlphaFoldDB" id="A0A3N4YM48"/>
<keyword evidence="1" id="KW-0812">Transmembrane</keyword>
<dbReference type="OrthoDB" id="3267755at2"/>
<proteinExistence type="predicted"/>
<keyword evidence="1" id="KW-0472">Membrane</keyword>
<gene>
    <name evidence="2" type="ORF">EDD34_2817</name>
</gene>
<feature type="transmembrane region" description="Helical" evidence="1">
    <location>
        <begin position="20"/>
        <end position="44"/>
    </location>
</feature>
<dbReference type="PROSITE" id="PS51257">
    <property type="entry name" value="PROKAR_LIPOPROTEIN"/>
    <property type="match status" value="1"/>
</dbReference>
<comment type="caution">
    <text evidence="2">The sequence shown here is derived from an EMBL/GenBank/DDBJ whole genome shotgun (WGS) entry which is preliminary data.</text>
</comment>
<dbReference type="Proteomes" id="UP000280501">
    <property type="component" value="Unassembled WGS sequence"/>
</dbReference>
<dbReference type="Pfam" id="PF14017">
    <property type="entry name" value="DUF4233"/>
    <property type="match status" value="1"/>
</dbReference>
<reference evidence="2 3" key="1">
    <citation type="submission" date="2018-11" db="EMBL/GenBank/DDBJ databases">
        <title>Sequencing the genomes of 1000 actinobacteria strains.</title>
        <authorList>
            <person name="Klenk H.-P."/>
        </authorList>
    </citation>
    <scope>NUCLEOTIDE SEQUENCE [LARGE SCALE GENOMIC DNA]</scope>
    <source>
        <strain evidence="2 3">DSM 15700</strain>
    </source>
</reference>
<keyword evidence="1" id="KW-1133">Transmembrane helix</keyword>
<keyword evidence="3" id="KW-1185">Reference proteome</keyword>
<feature type="transmembrane region" description="Helical" evidence="1">
    <location>
        <begin position="56"/>
        <end position="76"/>
    </location>
</feature>
<organism evidence="2 3">
    <name type="scientific">Myceligenerans xiligouense</name>
    <dbReference type="NCBI Taxonomy" id="253184"/>
    <lineage>
        <taxon>Bacteria</taxon>
        <taxon>Bacillati</taxon>
        <taxon>Actinomycetota</taxon>
        <taxon>Actinomycetes</taxon>
        <taxon>Micrococcales</taxon>
        <taxon>Promicromonosporaceae</taxon>
        <taxon>Myceligenerans</taxon>
    </lineage>
</organism>
<sequence length="145" mass="15230">MSKDRPAPGDRIKARPSALVQFTSTVLACEAVLVLFVTLVAFGLRDLAYERGPVQSDSAAVVWGVGGGLALLLLVLSRLTRRPAGLVAGTMAQVLVLATGLVVPLATIVNLVFAALWVMALRLGSRVDRERAAYDAAHPETAPNA</sequence>
<dbReference type="RefSeq" id="WP_123815125.1">
    <property type="nucleotide sequence ID" value="NZ_RKQZ01000001.1"/>
</dbReference>
<dbReference type="EMBL" id="RKQZ01000001">
    <property type="protein sequence ID" value="RPF22169.1"/>
    <property type="molecule type" value="Genomic_DNA"/>
</dbReference>
<evidence type="ECO:0000313" key="2">
    <source>
        <dbReference type="EMBL" id="RPF22169.1"/>
    </source>
</evidence>